<proteinExistence type="predicted"/>
<feature type="non-terminal residue" evidence="1">
    <location>
        <position position="102"/>
    </location>
</feature>
<keyword evidence="2" id="KW-1185">Reference proteome</keyword>
<name>A0A067EBB6_CITSI</name>
<protein>
    <submittedName>
        <fullName evidence="1">Uncharacterized protein</fullName>
    </submittedName>
</protein>
<dbReference type="AlphaFoldDB" id="A0A067EBB6"/>
<organism evidence="1 2">
    <name type="scientific">Citrus sinensis</name>
    <name type="common">Sweet orange</name>
    <name type="synonym">Citrus aurantium var. sinensis</name>
    <dbReference type="NCBI Taxonomy" id="2711"/>
    <lineage>
        <taxon>Eukaryota</taxon>
        <taxon>Viridiplantae</taxon>
        <taxon>Streptophyta</taxon>
        <taxon>Embryophyta</taxon>
        <taxon>Tracheophyta</taxon>
        <taxon>Spermatophyta</taxon>
        <taxon>Magnoliopsida</taxon>
        <taxon>eudicotyledons</taxon>
        <taxon>Gunneridae</taxon>
        <taxon>Pentapetalae</taxon>
        <taxon>rosids</taxon>
        <taxon>malvids</taxon>
        <taxon>Sapindales</taxon>
        <taxon>Rutaceae</taxon>
        <taxon>Aurantioideae</taxon>
        <taxon>Citrus</taxon>
    </lineage>
</organism>
<dbReference type="Proteomes" id="UP000027120">
    <property type="component" value="Unassembled WGS sequence"/>
</dbReference>
<evidence type="ECO:0000313" key="1">
    <source>
        <dbReference type="EMBL" id="KDO48171.1"/>
    </source>
</evidence>
<gene>
    <name evidence="1" type="ORF">CISIN_1g040517mg</name>
</gene>
<dbReference type="PANTHER" id="PTHR33018">
    <property type="entry name" value="OS10G0338966 PROTEIN-RELATED"/>
    <property type="match status" value="1"/>
</dbReference>
<evidence type="ECO:0000313" key="2">
    <source>
        <dbReference type="Proteomes" id="UP000027120"/>
    </source>
</evidence>
<sequence length="102" mass="12228">MYNSYGVAVGNKRNDLRNCIGVIVRERVLIIYDDWRRTHFQEKFKLSLKAKTQVFKWMRIALRSFRCKLANEYILPNANNLSSLKKPPLEYEGIRKEDWKSF</sequence>
<dbReference type="PANTHER" id="PTHR33018:SF34">
    <property type="entry name" value="OS02G0472350 PROTEIN"/>
    <property type="match status" value="1"/>
</dbReference>
<dbReference type="EMBL" id="KK785150">
    <property type="protein sequence ID" value="KDO48171.1"/>
    <property type="molecule type" value="Genomic_DNA"/>
</dbReference>
<accession>A0A067EBB6</accession>
<reference evidence="1 2" key="1">
    <citation type="submission" date="2014-04" db="EMBL/GenBank/DDBJ databases">
        <authorList>
            <consortium name="International Citrus Genome Consortium"/>
            <person name="Gmitter F."/>
            <person name="Chen C."/>
            <person name="Farmerie W."/>
            <person name="Harkins T."/>
            <person name="Desany B."/>
            <person name="Mohiuddin M."/>
            <person name="Kodira C."/>
            <person name="Borodovsky M."/>
            <person name="Lomsadze A."/>
            <person name="Burns P."/>
            <person name="Jenkins J."/>
            <person name="Prochnik S."/>
            <person name="Shu S."/>
            <person name="Chapman J."/>
            <person name="Pitluck S."/>
            <person name="Schmutz J."/>
            <person name="Rokhsar D."/>
        </authorList>
    </citation>
    <scope>NUCLEOTIDE SEQUENCE</scope>
</reference>